<proteinExistence type="predicted"/>
<evidence type="ECO:0000313" key="2">
    <source>
        <dbReference type="Proteomes" id="UP000788426"/>
    </source>
</evidence>
<dbReference type="EMBL" id="JAHXCT010000003">
    <property type="protein sequence ID" value="MBW4769063.1"/>
    <property type="molecule type" value="Genomic_DNA"/>
</dbReference>
<name>A0ABS6YBW4_9BACT</name>
<accession>A0ABS6YBW4</accession>
<evidence type="ECO:0000313" key="1">
    <source>
        <dbReference type="EMBL" id="MBW4769063.1"/>
    </source>
</evidence>
<organism evidence="1 2">
    <name type="scientific">Hoylesella nanceiensis</name>
    <dbReference type="NCBI Taxonomy" id="425941"/>
    <lineage>
        <taxon>Bacteria</taxon>
        <taxon>Pseudomonadati</taxon>
        <taxon>Bacteroidota</taxon>
        <taxon>Bacteroidia</taxon>
        <taxon>Bacteroidales</taxon>
        <taxon>Prevotellaceae</taxon>
        <taxon>Hoylesella</taxon>
    </lineage>
</organism>
<keyword evidence="2" id="KW-1185">Reference proteome</keyword>
<protein>
    <submittedName>
        <fullName evidence="1">Uncharacterized protein</fullName>
    </submittedName>
</protein>
<gene>
    <name evidence="1" type="ORF">KZO38_04730</name>
</gene>
<dbReference type="Proteomes" id="UP000788426">
    <property type="component" value="Unassembled WGS sequence"/>
</dbReference>
<reference evidence="1 2" key="1">
    <citation type="submission" date="2021-07" db="EMBL/GenBank/DDBJ databases">
        <title>Genomic diversity and antimicrobial resistance of Prevotella spp. isolated from chronic lung disease airways.</title>
        <authorList>
            <person name="Webb K.A."/>
            <person name="Olagoke O.S."/>
            <person name="Baird T."/>
            <person name="Neill J."/>
            <person name="Pham A."/>
            <person name="Wells T.J."/>
            <person name="Ramsay K.A."/>
            <person name="Bell S.C."/>
            <person name="Sarovich D.S."/>
            <person name="Price E.P."/>
        </authorList>
    </citation>
    <scope>NUCLEOTIDE SEQUENCE [LARGE SCALE GENOMIC DNA]</scope>
    <source>
        <strain evidence="1 2">SCHI0011.S.12</strain>
    </source>
</reference>
<comment type="caution">
    <text evidence="1">The sequence shown here is derived from an EMBL/GenBank/DDBJ whole genome shotgun (WGS) entry which is preliminary data.</text>
</comment>
<sequence length="65" mass="7598">MKKEILQVVFILILLFAFLSVMNYLQGKEIDHVANLAQTIGFVVTVLACRKLHQWVQQRNKNKEK</sequence>